<evidence type="ECO:0000313" key="2">
    <source>
        <dbReference type="EMBL" id="OMG37264.1"/>
    </source>
</evidence>
<keyword evidence="1" id="KW-0472">Membrane</keyword>
<dbReference type="RefSeq" id="WP_003780143.1">
    <property type="nucleotide sequence ID" value="NZ_CAUVQY010000017.1"/>
</dbReference>
<keyword evidence="1" id="KW-0812">Transmembrane</keyword>
<name>A0A854ECP2_ACTNA</name>
<gene>
    <name evidence="2" type="ORF">BKH33_05195</name>
</gene>
<comment type="caution">
    <text evidence="2">The sequence shown here is derived from an EMBL/GenBank/DDBJ whole genome shotgun (WGS) entry which is preliminary data.</text>
</comment>
<organism evidence="2 3">
    <name type="scientific">Actinomyces naeslundii</name>
    <dbReference type="NCBI Taxonomy" id="1655"/>
    <lineage>
        <taxon>Bacteria</taxon>
        <taxon>Bacillati</taxon>
        <taxon>Actinomycetota</taxon>
        <taxon>Actinomycetes</taxon>
        <taxon>Actinomycetales</taxon>
        <taxon>Actinomycetaceae</taxon>
        <taxon>Actinomyces</taxon>
    </lineage>
</organism>
<evidence type="ECO:0000313" key="3">
    <source>
        <dbReference type="Proteomes" id="UP000187035"/>
    </source>
</evidence>
<keyword evidence="1" id="KW-1133">Transmembrane helix</keyword>
<evidence type="ECO:0000256" key="1">
    <source>
        <dbReference type="SAM" id="Phobius"/>
    </source>
</evidence>
<accession>A0A854ECP2</accession>
<feature type="transmembrane region" description="Helical" evidence="1">
    <location>
        <begin position="32"/>
        <end position="49"/>
    </location>
</feature>
<dbReference type="EMBL" id="MSRR01000009">
    <property type="protein sequence ID" value="OMG37264.1"/>
    <property type="molecule type" value="Genomic_DNA"/>
</dbReference>
<sequence length="63" mass="6971">MLSGRNRRIFLLFIVVLNIVVTVLSVQRGDMAMAILFAAAAVLILFQLIRLASRGDDDDDHAD</sequence>
<dbReference type="AlphaFoldDB" id="A0A854ECP2"/>
<reference evidence="2 3" key="1">
    <citation type="submission" date="2016-12" db="EMBL/GenBank/DDBJ databases">
        <title>Genomic comparison of strains in the 'Actinomyces naeslundii' group.</title>
        <authorList>
            <person name="Mughal S.R."/>
            <person name="Do T."/>
            <person name="Gilbert S.C."/>
            <person name="Witherden E.A."/>
            <person name="Didelot X."/>
            <person name="Beighton D."/>
        </authorList>
    </citation>
    <scope>NUCLEOTIDE SEQUENCE [LARGE SCALE GENOMIC DNA]</scope>
    <source>
        <strain evidence="2 3">NCTC 10301</strain>
    </source>
</reference>
<proteinExistence type="predicted"/>
<protein>
    <submittedName>
        <fullName evidence="2">Uncharacterized protein</fullName>
    </submittedName>
</protein>
<dbReference type="Proteomes" id="UP000187035">
    <property type="component" value="Unassembled WGS sequence"/>
</dbReference>
<feature type="transmembrane region" description="Helical" evidence="1">
    <location>
        <begin position="9"/>
        <end position="26"/>
    </location>
</feature>